<dbReference type="Proteomes" id="UP000632273">
    <property type="component" value="Unassembled WGS sequence"/>
</dbReference>
<evidence type="ECO:0000313" key="2">
    <source>
        <dbReference type="Proteomes" id="UP000632273"/>
    </source>
</evidence>
<comment type="caution">
    <text evidence="1">The sequence shown here is derived from an EMBL/GenBank/DDBJ whole genome shotgun (WGS) entry which is preliminary data.</text>
</comment>
<dbReference type="EMBL" id="BMHT01000011">
    <property type="protein sequence ID" value="GGF27334.1"/>
    <property type="molecule type" value="Genomic_DNA"/>
</dbReference>
<sequence>MTHVYKTFYLPSLFSYLVSVTYSTTYSLPCGKHQILNLDADEEGNYIALLSHGEVWTPTFQVQLPHQFRFPLIRALDKTRFLIIEGRQRIEPNGHIFDYAGNKLLSFEAGDGVEDVLVQARQIVVSYFDEGVASDKKPSSDGLAVSDFTGQQRYGLNSSQSYFLLDCYAMCKLGRDSILAYTYTKFPLLELRLNDYRLLEQPTPADFEGAHALTTSHQNVVFYSSYQDKSSFFWWDRQKKVTRFGHFSAAPMRGIGSGKFLTYDANSFTIIDAMELMRQELSSKHKHI</sequence>
<keyword evidence="2" id="KW-1185">Reference proteome</keyword>
<gene>
    <name evidence="1" type="ORF">GCM10011383_43740</name>
</gene>
<proteinExistence type="predicted"/>
<reference evidence="2" key="1">
    <citation type="journal article" date="2019" name="Int. J. Syst. Evol. Microbiol.">
        <title>The Global Catalogue of Microorganisms (GCM) 10K type strain sequencing project: providing services to taxonomists for standard genome sequencing and annotation.</title>
        <authorList>
            <consortium name="The Broad Institute Genomics Platform"/>
            <consortium name="The Broad Institute Genome Sequencing Center for Infectious Disease"/>
            <person name="Wu L."/>
            <person name="Ma J."/>
        </authorList>
    </citation>
    <scope>NUCLEOTIDE SEQUENCE [LARGE SCALE GENOMIC DNA]</scope>
    <source>
        <strain evidence="2">CGMCC 1.15197</strain>
    </source>
</reference>
<organism evidence="1 2">
    <name type="scientific">Hymenobacter cavernae</name>
    <dbReference type="NCBI Taxonomy" id="2044852"/>
    <lineage>
        <taxon>Bacteria</taxon>
        <taxon>Pseudomonadati</taxon>
        <taxon>Bacteroidota</taxon>
        <taxon>Cytophagia</taxon>
        <taxon>Cytophagales</taxon>
        <taxon>Hymenobacteraceae</taxon>
        <taxon>Hymenobacter</taxon>
    </lineage>
</organism>
<accession>A0ABQ1UWM1</accession>
<evidence type="ECO:0000313" key="1">
    <source>
        <dbReference type="EMBL" id="GGF27334.1"/>
    </source>
</evidence>
<name>A0ABQ1UWM1_9BACT</name>
<protein>
    <submittedName>
        <fullName evidence="1">Uncharacterized protein</fullName>
    </submittedName>
</protein>